<sequence length="404" mass="44969">MSTAPAPSTNRGEITLQPSYFTSSLYVEPLRQDIQTLISVFSEQYLRTPPPPQPFELFKRIWTQQGWCWIHFKVFDARARESFIAVTERLFLERAVATKISLANIVSLFALYTFYLTQPSTTNPALHSIKHIGIPIDHHKFLLSMPHHISEVELRPLRGYVNHTLKVLLDARAFHILPHSSLRPYNPSVLPREIFIPEGQESAVFAALTGVPSMSQNSRLPKKKGRPSKREKMKKAKDALIALEKYVDKNTVPLLPEPPWHMGAGGGAMLSDSQQTTHILVANPPIASRDNYRVHKGQLLDELVPKSQIPSAESFATSETNLGQQAVQRANEAVLERLKIIDEMAAERGLEVGGEGGEKTGLARVERAVRQMHQIGMVAQRGGILALLDGAGIELGHDLQNGNE</sequence>
<reference evidence="2 3" key="1">
    <citation type="journal article" date="2012" name="Appl. Environ. Microbiol.">
        <title>Short-read sequencing for genomic analysis of the brown rot fungus Fibroporia radiculosa.</title>
        <authorList>
            <person name="Tang J.D."/>
            <person name="Perkins A.D."/>
            <person name="Sonstegard T.S."/>
            <person name="Schroeder S.G."/>
            <person name="Burgess S.C."/>
            <person name="Diehl S.V."/>
        </authorList>
    </citation>
    <scope>NUCLEOTIDE SEQUENCE [LARGE SCALE GENOMIC DNA]</scope>
    <source>
        <strain evidence="2 3">TFFH 294</strain>
    </source>
</reference>
<dbReference type="Proteomes" id="UP000006352">
    <property type="component" value="Unassembled WGS sequence"/>
</dbReference>
<evidence type="ECO:0000313" key="3">
    <source>
        <dbReference type="Proteomes" id="UP000006352"/>
    </source>
</evidence>
<dbReference type="GeneID" id="24100108"/>
<evidence type="ECO:0000313" key="2">
    <source>
        <dbReference type="EMBL" id="CCM05197.1"/>
    </source>
</evidence>
<dbReference type="STRING" id="599839.J4I0M4"/>
<dbReference type="AlphaFoldDB" id="J4I0M4"/>
<feature type="region of interest" description="Disordered" evidence="1">
    <location>
        <begin position="214"/>
        <end position="234"/>
    </location>
</feature>
<dbReference type="RefSeq" id="XP_012184480.1">
    <property type="nucleotide sequence ID" value="XM_012329090.1"/>
</dbReference>
<dbReference type="InParanoid" id="J4I0M4"/>
<organism evidence="2 3">
    <name type="scientific">Fibroporia radiculosa</name>
    <dbReference type="NCBI Taxonomy" id="599839"/>
    <lineage>
        <taxon>Eukaryota</taxon>
        <taxon>Fungi</taxon>
        <taxon>Dikarya</taxon>
        <taxon>Basidiomycota</taxon>
        <taxon>Agaricomycotina</taxon>
        <taxon>Agaricomycetes</taxon>
        <taxon>Polyporales</taxon>
        <taxon>Fibroporiaceae</taxon>
        <taxon>Fibroporia</taxon>
    </lineage>
</organism>
<dbReference type="OrthoDB" id="3253083at2759"/>
<name>J4I0M4_9APHY</name>
<dbReference type="HOGENOM" id="CLU_059053_0_0_1"/>
<feature type="compositionally biased region" description="Basic residues" evidence="1">
    <location>
        <begin position="220"/>
        <end position="234"/>
    </location>
</feature>
<dbReference type="EMBL" id="HE797181">
    <property type="protein sequence ID" value="CCM05197.1"/>
    <property type="molecule type" value="Genomic_DNA"/>
</dbReference>
<accession>J4I0M4</accession>
<keyword evidence="3" id="KW-1185">Reference proteome</keyword>
<proteinExistence type="predicted"/>
<protein>
    <submittedName>
        <fullName evidence="2">Uncharacterized protein</fullName>
    </submittedName>
</protein>
<evidence type="ECO:0000256" key="1">
    <source>
        <dbReference type="SAM" id="MobiDB-lite"/>
    </source>
</evidence>
<gene>
    <name evidence="2" type="ORF">FIBRA_07406</name>
</gene>